<dbReference type="InterPro" id="IPR013149">
    <property type="entry name" value="ADH-like_C"/>
</dbReference>
<dbReference type="AlphaFoldDB" id="A0A1C3K2Q1"/>
<dbReference type="OrthoDB" id="9805663at2"/>
<dbReference type="EMBL" id="LT907988">
    <property type="protein sequence ID" value="SOE52005.1"/>
    <property type="molecule type" value="Genomic_DNA"/>
</dbReference>
<evidence type="ECO:0000313" key="3">
    <source>
        <dbReference type="EMBL" id="SBT25786.1"/>
    </source>
</evidence>
<proteinExistence type="predicted"/>
<organism evidence="3 5">
    <name type="scientific">Orrella dioscoreae</name>
    <dbReference type="NCBI Taxonomy" id="1851544"/>
    <lineage>
        <taxon>Bacteria</taxon>
        <taxon>Pseudomonadati</taxon>
        <taxon>Pseudomonadota</taxon>
        <taxon>Betaproteobacteria</taxon>
        <taxon>Burkholderiales</taxon>
        <taxon>Alcaligenaceae</taxon>
        <taxon>Orrella</taxon>
    </lineage>
</organism>
<keyword evidence="1" id="KW-0560">Oxidoreductase</keyword>
<dbReference type="EMBL" id="FLRC01000022">
    <property type="protein sequence ID" value="SBT25786.1"/>
    <property type="molecule type" value="Genomic_DNA"/>
</dbReference>
<gene>
    <name evidence="3" type="ORF">ODI_01413</name>
    <name evidence="4" type="ORF">ODI_R3852</name>
</gene>
<dbReference type="InterPro" id="IPR020843">
    <property type="entry name" value="ER"/>
</dbReference>
<dbReference type="FunFam" id="3.40.50.720:FF:000121">
    <property type="entry name" value="Prostaglandin reductase 2"/>
    <property type="match status" value="1"/>
</dbReference>
<sequence length="341" mass="36531">MSAKTNTRIVLAARPDGAPRPGDFRVETAPVPALKEGEVLLETVYLSLDPYMRGRMRDLKSYAPSLALGDVIVGGTVSRVVASRHALWHEGDLVSAYAGWQRYAVSDGQGLRKLDPAAAPPSTALGVLGMPGLTAYSGLREIGKPKAGETVVVAAASGAVGSAVGQIARIHGARAVGIVGGKEKAEFVKNELGFDVVLDHRAPDFAQQLARACPDGIDVYFENVGGKVWDAVFPLLNDFARVPVCGLIAHYNDANDPDQGVDRLPITMREILSRRLTVRGFIVFDFGLEEEFLKAATAWVADGRLRYREDVVEGLENAPQAFIGLLEGKNFGKLVVKVGEL</sequence>
<dbReference type="Gene3D" id="3.90.180.10">
    <property type="entry name" value="Medium-chain alcohol dehydrogenases, catalytic domain"/>
    <property type="match status" value="1"/>
</dbReference>
<evidence type="ECO:0000256" key="1">
    <source>
        <dbReference type="ARBA" id="ARBA00023002"/>
    </source>
</evidence>
<dbReference type="SMART" id="SM00829">
    <property type="entry name" value="PKS_ER"/>
    <property type="match status" value="1"/>
</dbReference>
<feature type="domain" description="Enoyl reductase (ER)" evidence="2">
    <location>
        <begin position="22"/>
        <end position="336"/>
    </location>
</feature>
<dbReference type="InterPro" id="IPR041694">
    <property type="entry name" value="ADH_N_2"/>
</dbReference>
<evidence type="ECO:0000313" key="5">
    <source>
        <dbReference type="Proteomes" id="UP000078558"/>
    </source>
</evidence>
<dbReference type="PANTHER" id="PTHR43205:SF7">
    <property type="entry name" value="PROSTAGLANDIN REDUCTASE 1"/>
    <property type="match status" value="1"/>
</dbReference>
<keyword evidence="5" id="KW-1185">Reference proteome</keyword>
<dbReference type="InterPro" id="IPR011032">
    <property type="entry name" value="GroES-like_sf"/>
</dbReference>
<dbReference type="SUPFAM" id="SSF50129">
    <property type="entry name" value="GroES-like"/>
    <property type="match status" value="2"/>
</dbReference>
<dbReference type="GO" id="GO:0016628">
    <property type="term" value="F:oxidoreductase activity, acting on the CH-CH group of donors, NAD or NADP as acceptor"/>
    <property type="evidence" value="ECO:0007669"/>
    <property type="project" value="InterPro"/>
</dbReference>
<dbReference type="Gene3D" id="3.40.50.720">
    <property type="entry name" value="NAD(P)-binding Rossmann-like Domain"/>
    <property type="match status" value="1"/>
</dbReference>
<evidence type="ECO:0000313" key="4">
    <source>
        <dbReference type="EMBL" id="SOE52005.1"/>
    </source>
</evidence>
<reference evidence="4 5" key="2">
    <citation type="submission" date="2017-08" db="EMBL/GenBank/DDBJ databases">
        <authorList>
            <person name="de Groot N.N."/>
        </authorList>
    </citation>
    <scope>NUCLEOTIDE SEQUENCE [LARGE SCALE GENOMIC DNA]</scope>
    <source>
        <strain evidence="4">Orrdi1</strain>
    </source>
</reference>
<dbReference type="CDD" id="cd05288">
    <property type="entry name" value="PGDH"/>
    <property type="match status" value="1"/>
</dbReference>
<dbReference type="Proteomes" id="UP000078558">
    <property type="component" value="Chromosome I"/>
</dbReference>
<dbReference type="SUPFAM" id="SSF51735">
    <property type="entry name" value="NAD(P)-binding Rossmann-fold domains"/>
    <property type="match status" value="1"/>
</dbReference>
<dbReference type="InterPro" id="IPR045010">
    <property type="entry name" value="MDR_fam"/>
</dbReference>
<dbReference type="Pfam" id="PF16884">
    <property type="entry name" value="ADH_N_2"/>
    <property type="match status" value="1"/>
</dbReference>
<dbReference type="STRING" id="1851544.ODI_01413"/>
<protein>
    <submittedName>
        <fullName evidence="3 4">Oxidoreductase YncB</fullName>
    </submittedName>
</protein>
<dbReference type="KEGG" id="odi:ODI_R3852"/>
<accession>A0A1C3K2Q1</accession>
<evidence type="ECO:0000259" key="2">
    <source>
        <dbReference type="SMART" id="SM00829"/>
    </source>
</evidence>
<reference evidence="3 5" key="1">
    <citation type="submission" date="2016-06" db="EMBL/GenBank/DDBJ databases">
        <authorList>
            <person name="Kjaerup R.B."/>
            <person name="Dalgaard T.S."/>
            <person name="Juul-Madsen H.R."/>
        </authorList>
    </citation>
    <scope>NUCLEOTIDE SEQUENCE [LARGE SCALE GENOMIC DNA]</scope>
    <source>
        <strain evidence="3">Orrdi1</strain>
    </source>
</reference>
<dbReference type="Pfam" id="PF00107">
    <property type="entry name" value="ADH_zinc_N"/>
    <property type="match status" value="1"/>
</dbReference>
<dbReference type="RefSeq" id="WP_067754363.1">
    <property type="nucleotide sequence ID" value="NZ_LT907988.1"/>
</dbReference>
<dbReference type="InterPro" id="IPR036291">
    <property type="entry name" value="NAD(P)-bd_dom_sf"/>
</dbReference>
<name>A0A1C3K2Q1_9BURK</name>
<dbReference type="PANTHER" id="PTHR43205">
    <property type="entry name" value="PROSTAGLANDIN REDUCTASE"/>
    <property type="match status" value="1"/>
</dbReference>